<protein>
    <submittedName>
        <fullName evidence="1">Uncharacterized protein</fullName>
    </submittedName>
</protein>
<proteinExistence type="predicted"/>
<dbReference type="OrthoDB" id="1681497at2"/>
<evidence type="ECO:0000313" key="1">
    <source>
        <dbReference type="EMBL" id="SMC00019.1"/>
    </source>
</evidence>
<evidence type="ECO:0000313" key="2">
    <source>
        <dbReference type="Proteomes" id="UP000192569"/>
    </source>
</evidence>
<dbReference type="RefSeq" id="WP_084666859.1">
    <property type="nucleotide sequence ID" value="NZ_LT838272.1"/>
</dbReference>
<organism evidence="1 2">
    <name type="scientific">Thermanaeromonas toyohensis ToBE</name>
    <dbReference type="NCBI Taxonomy" id="698762"/>
    <lineage>
        <taxon>Bacteria</taxon>
        <taxon>Bacillati</taxon>
        <taxon>Bacillota</taxon>
        <taxon>Clostridia</taxon>
        <taxon>Neomoorellales</taxon>
        <taxon>Neomoorellaceae</taxon>
        <taxon>Thermanaeromonas</taxon>
    </lineage>
</organism>
<keyword evidence="2" id="KW-1185">Reference proteome</keyword>
<dbReference type="AlphaFoldDB" id="A0A1W1W315"/>
<name>A0A1W1W315_9FIRM</name>
<reference evidence="1 2" key="1">
    <citation type="submission" date="2017-04" db="EMBL/GenBank/DDBJ databases">
        <authorList>
            <person name="Afonso C.L."/>
            <person name="Miller P.J."/>
            <person name="Scott M.A."/>
            <person name="Spackman E."/>
            <person name="Goraichik I."/>
            <person name="Dimitrov K.M."/>
            <person name="Suarez D.L."/>
            <person name="Swayne D.E."/>
        </authorList>
    </citation>
    <scope>NUCLEOTIDE SEQUENCE [LARGE SCALE GENOMIC DNA]</scope>
    <source>
        <strain evidence="1 2">ToBE</strain>
    </source>
</reference>
<gene>
    <name evidence="1" type="ORF">SAMN00808754_3218</name>
</gene>
<sequence length="152" mass="17196">MSARDINASILRQAVDKCCKTIEECGTCEKATCLIGFAQTVLDYARTKNTTRVPQGHKFIPENDLRVYYEDELLEAISEVLLQCQSCQDNHEEDCVINIARRCLERALLGEYVDFSGSITAYLVRIAKLYPGIGQKLINLYQEKKKAPTTLK</sequence>
<accession>A0A1W1W315</accession>
<dbReference type="EMBL" id="LT838272">
    <property type="protein sequence ID" value="SMC00019.1"/>
    <property type="molecule type" value="Genomic_DNA"/>
</dbReference>
<dbReference type="Proteomes" id="UP000192569">
    <property type="component" value="Chromosome I"/>
</dbReference>